<dbReference type="VEuPathDB" id="FungiDB:CCM_07249"/>
<dbReference type="OrthoDB" id="3924764at2759"/>
<evidence type="ECO:0000313" key="3">
    <source>
        <dbReference type="Proteomes" id="UP000323067"/>
    </source>
</evidence>
<proteinExistence type="predicted"/>
<keyword evidence="1" id="KW-0732">Signal</keyword>
<dbReference type="AlphaFoldDB" id="A0A2H4SGD1"/>
<feature type="chain" id="PRO_5014145286" evidence="1">
    <location>
        <begin position="18"/>
        <end position="204"/>
    </location>
</feature>
<evidence type="ECO:0000313" key="2">
    <source>
        <dbReference type="EMBL" id="ATY62157.1"/>
    </source>
</evidence>
<organism evidence="2 3">
    <name type="scientific">Cordyceps militaris</name>
    <name type="common">Caterpillar fungus</name>
    <name type="synonym">Clavaria militaris</name>
    <dbReference type="NCBI Taxonomy" id="73501"/>
    <lineage>
        <taxon>Eukaryota</taxon>
        <taxon>Fungi</taxon>
        <taxon>Dikarya</taxon>
        <taxon>Ascomycota</taxon>
        <taxon>Pezizomycotina</taxon>
        <taxon>Sordariomycetes</taxon>
        <taxon>Hypocreomycetidae</taxon>
        <taxon>Hypocreales</taxon>
        <taxon>Cordycipitaceae</taxon>
        <taxon>Cordyceps</taxon>
    </lineage>
</organism>
<evidence type="ECO:0000256" key="1">
    <source>
        <dbReference type="SAM" id="SignalP"/>
    </source>
</evidence>
<feature type="signal peptide" evidence="1">
    <location>
        <begin position="1"/>
        <end position="17"/>
    </location>
</feature>
<gene>
    <name evidence="2" type="ORF">A9K55_007654</name>
</gene>
<accession>A0A2H4SGD1</accession>
<dbReference type="VEuPathDB" id="FungiDB:A9K55_007654"/>
<sequence>MMQKIPVLLALVALARANGHHGGACTIKTITPTTTSPPTTTPTTSQDDCKTRTICLDYVNECGRRYGGCIPDCKPWPTFSKPPCPPTSTPTPDNCSTRTICLDYVNECGIWYGGCVPDCKPWPTFSKPPCPSTTSVTVTTTAPPTTSTSVDDCHTRTVCIDYVNECGMMYGGCVPDCKPWPTFSKPPCPSTTTLVTVVATSSAP</sequence>
<reference evidence="2 3" key="1">
    <citation type="journal article" date="2017" name="BMC Genomics">
        <title>Chromosome level assembly and secondary metabolite potential of the parasitic fungus Cordyceps militaris.</title>
        <authorList>
            <person name="Kramer G.J."/>
            <person name="Nodwell J.R."/>
        </authorList>
    </citation>
    <scope>NUCLEOTIDE SEQUENCE [LARGE SCALE GENOMIC DNA]</scope>
    <source>
        <strain evidence="2 3">ATCC 34164</strain>
    </source>
</reference>
<protein>
    <submittedName>
        <fullName evidence="2">Uncharacterized protein</fullName>
    </submittedName>
</protein>
<dbReference type="EMBL" id="CP023324">
    <property type="protein sequence ID" value="ATY62157.1"/>
    <property type="molecule type" value="Genomic_DNA"/>
</dbReference>
<name>A0A2H4SGD1_CORMI</name>
<dbReference type="Proteomes" id="UP000323067">
    <property type="component" value="Chromosome vii"/>
</dbReference>